<dbReference type="RefSeq" id="YP_009903682.1">
    <property type="nucleotide sequence ID" value="NC_049849.1"/>
</dbReference>
<protein>
    <submittedName>
        <fullName evidence="1">Uncharacterized protein</fullName>
    </submittedName>
</protein>
<proteinExistence type="predicted"/>
<sequence>MSFKLVVRIEVQNEEGEVVDARGYATHPKMKGWSPLQTTKQMREFAHIGNAHEAMNHMHKVVGAVADIIG</sequence>
<evidence type="ECO:0000313" key="2">
    <source>
        <dbReference type="Proteomes" id="UP000320799"/>
    </source>
</evidence>
<evidence type="ECO:0000313" key="1">
    <source>
        <dbReference type="EMBL" id="QDH83501.1"/>
    </source>
</evidence>
<reference evidence="1 2" key="1">
    <citation type="submission" date="2019-06" db="EMBL/GenBank/DDBJ databases">
        <authorList>
            <person name="Kincaid V.D."/>
            <person name="Fuller A."/>
            <person name="Hodges K."/>
            <person name="Bansal M."/>
            <person name="Essig J."/>
            <person name="Johnson A."/>
        </authorList>
    </citation>
    <scope>NUCLEOTIDE SEQUENCE [LARGE SCALE GENOMIC DNA]</scope>
</reference>
<dbReference type="Proteomes" id="UP000320799">
    <property type="component" value="Segment"/>
</dbReference>
<dbReference type="GeneID" id="56135958"/>
<accession>A0A514CSP7</accession>
<dbReference type="KEGG" id="vg:56135958"/>
<dbReference type="EMBL" id="MN094788">
    <property type="protein sequence ID" value="QDH83501.1"/>
    <property type="molecule type" value="Genomic_DNA"/>
</dbReference>
<organism evidence="1 2">
    <name type="scientific">Achromobacter phage Motura</name>
    <dbReference type="NCBI Taxonomy" id="2591403"/>
    <lineage>
        <taxon>Viruses</taxon>
        <taxon>Duplodnaviria</taxon>
        <taxon>Heunggongvirae</taxon>
        <taxon>Uroviricota</taxon>
        <taxon>Caudoviricetes</taxon>
        <taxon>Moturavirus</taxon>
        <taxon>Moturavirus motura</taxon>
    </lineage>
</organism>
<name>A0A514CSP7_9CAUD</name>
<keyword evidence="2" id="KW-1185">Reference proteome</keyword>